<organism evidence="2 3">
    <name type="scientific">Apolygus lucorum</name>
    <name type="common">Small green plant bug</name>
    <name type="synonym">Lygocoris lucorum</name>
    <dbReference type="NCBI Taxonomy" id="248454"/>
    <lineage>
        <taxon>Eukaryota</taxon>
        <taxon>Metazoa</taxon>
        <taxon>Ecdysozoa</taxon>
        <taxon>Arthropoda</taxon>
        <taxon>Hexapoda</taxon>
        <taxon>Insecta</taxon>
        <taxon>Pterygota</taxon>
        <taxon>Neoptera</taxon>
        <taxon>Paraneoptera</taxon>
        <taxon>Hemiptera</taxon>
        <taxon>Heteroptera</taxon>
        <taxon>Panheteroptera</taxon>
        <taxon>Cimicomorpha</taxon>
        <taxon>Miridae</taxon>
        <taxon>Mirini</taxon>
        <taxon>Apolygus</taxon>
    </lineage>
</organism>
<dbReference type="EMBL" id="WIXP02000015">
    <property type="protein sequence ID" value="KAF6199424.1"/>
    <property type="molecule type" value="Genomic_DNA"/>
</dbReference>
<sequence length="79" mass="9016">MVSTRVGGLSPFRFPPESDRSRLDPRFRPRQSPPNFGKVREKAPSSEPKPPTTLSDLQFVTRSQLDSFHLLQKGKRIPK</sequence>
<keyword evidence="3" id="KW-1185">Reference proteome</keyword>
<reference evidence="2" key="1">
    <citation type="journal article" date="2021" name="Mol. Ecol. Resour.">
        <title>Apolygus lucorum genome provides insights into omnivorousness and mesophyll feeding.</title>
        <authorList>
            <person name="Liu Y."/>
            <person name="Liu H."/>
            <person name="Wang H."/>
            <person name="Huang T."/>
            <person name="Liu B."/>
            <person name="Yang B."/>
            <person name="Yin L."/>
            <person name="Li B."/>
            <person name="Zhang Y."/>
            <person name="Zhang S."/>
            <person name="Jiang F."/>
            <person name="Zhang X."/>
            <person name="Ren Y."/>
            <person name="Wang B."/>
            <person name="Wang S."/>
            <person name="Lu Y."/>
            <person name="Wu K."/>
            <person name="Fan W."/>
            <person name="Wang G."/>
        </authorList>
    </citation>
    <scope>NUCLEOTIDE SEQUENCE</scope>
    <source>
        <strain evidence="2">12Hb</strain>
    </source>
</reference>
<dbReference type="AlphaFoldDB" id="A0A8S9WT91"/>
<feature type="compositionally biased region" description="Basic and acidic residues" evidence="1">
    <location>
        <begin position="16"/>
        <end position="27"/>
    </location>
</feature>
<gene>
    <name evidence="2" type="ORF">GE061_007450</name>
</gene>
<evidence type="ECO:0000313" key="2">
    <source>
        <dbReference type="EMBL" id="KAF6199424.1"/>
    </source>
</evidence>
<protein>
    <submittedName>
        <fullName evidence="2">Uncharacterized protein</fullName>
    </submittedName>
</protein>
<feature type="region of interest" description="Disordered" evidence="1">
    <location>
        <begin position="1"/>
        <end position="59"/>
    </location>
</feature>
<evidence type="ECO:0000313" key="3">
    <source>
        <dbReference type="Proteomes" id="UP000466442"/>
    </source>
</evidence>
<comment type="caution">
    <text evidence="2">The sequence shown here is derived from an EMBL/GenBank/DDBJ whole genome shotgun (WGS) entry which is preliminary data.</text>
</comment>
<dbReference type="Proteomes" id="UP000466442">
    <property type="component" value="Unassembled WGS sequence"/>
</dbReference>
<name>A0A8S9WT91_APOLU</name>
<proteinExistence type="predicted"/>
<accession>A0A8S9WT91</accession>
<evidence type="ECO:0000256" key="1">
    <source>
        <dbReference type="SAM" id="MobiDB-lite"/>
    </source>
</evidence>